<name>A0ABS0NFQ6_9ACTN</name>
<proteinExistence type="predicted"/>
<evidence type="ECO:0000313" key="1">
    <source>
        <dbReference type="EMBL" id="MBH5334028.1"/>
    </source>
</evidence>
<comment type="caution">
    <text evidence="1">The sequence shown here is derived from an EMBL/GenBank/DDBJ whole genome shotgun (WGS) entry which is preliminary data.</text>
</comment>
<organism evidence="1 2">
    <name type="scientific">Streptomyces pactum</name>
    <dbReference type="NCBI Taxonomy" id="68249"/>
    <lineage>
        <taxon>Bacteria</taxon>
        <taxon>Bacillati</taxon>
        <taxon>Actinomycetota</taxon>
        <taxon>Actinomycetes</taxon>
        <taxon>Kitasatosporales</taxon>
        <taxon>Streptomycetaceae</taxon>
        <taxon>Streptomyces</taxon>
    </lineage>
</organism>
<dbReference type="EMBL" id="JACYXC010000001">
    <property type="protein sequence ID" value="MBH5334028.1"/>
    <property type="molecule type" value="Genomic_DNA"/>
</dbReference>
<gene>
    <name evidence="1" type="ORF">IHE55_04100</name>
</gene>
<sequence length="170" mass="18369">MLNPIDPHAVIRDGGAVGNYPWPVHTGVAWWMGSCFVVVAEARRLVAGHDGHAVSASMHERLCRGAVNAQHYACEVLDAGAVSETELLTAMKRHGTAPGAWITTTPGAPPDALVHVTLYDREGNRLTEESGLATIRSMIAQDRVPLPVNEQARGRVRCLPRPSTGKENHR</sequence>
<dbReference type="RefSeq" id="WP_197987772.1">
    <property type="nucleotide sequence ID" value="NZ_JACYXC010000001.1"/>
</dbReference>
<dbReference type="Gene3D" id="3.40.120.10">
    <property type="entry name" value="Alpha-D-Glucose-1,6-Bisphosphate, subunit A, domain 3"/>
    <property type="match status" value="1"/>
</dbReference>
<keyword evidence="2" id="KW-1185">Reference proteome</keyword>
<dbReference type="Proteomes" id="UP000807371">
    <property type="component" value="Unassembled WGS sequence"/>
</dbReference>
<accession>A0ABS0NFQ6</accession>
<evidence type="ECO:0000313" key="2">
    <source>
        <dbReference type="Proteomes" id="UP000807371"/>
    </source>
</evidence>
<reference evidence="1 2" key="1">
    <citation type="submission" date="2020-09" db="EMBL/GenBank/DDBJ databases">
        <title>Biosynthesis of the nuclear factor of activated T cells inhibitor NFAT-133 and its congeners in Streptomyces pactum.</title>
        <authorList>
            <person name="Zhou W."/>
            <person name="Posri P."/>
            <person name="Abugrain M.E."/>
            <person name="Weisberg A.J."/>
            <person name="Chang J.H."/>
            <person name="Mahmud T."/>
        </authorList>
    </citation>
    <scope>NUCLEOTIDE SEQUENCE [LARGE SCALE GENOMIC DNA]</scope>
    <source>
        <strain evidence="1 2">ATCC 27456</strain>
    </source>
</reference>
<protein>
    <submittedName>
        <fullName evidence="1">Uncharacterized protein</fullName>
    </submittedName>
</protein>